<evidence type="ECO:0008006" key="3">
    <source>
        <dbReference type="Google" id="ProtNLM"/>
    </source>
</evidence>
<dbReference type="Gene3D" id="2.60.120.260">
    <property type="entry name" value="Galactose-binding domain-like"/>
    <property type="match status" value="1"/>
</dbReference>
<dbReference type="SUPFAM" id="SSF101478">
    <property type="entry name" value="ADP-ribosylglycohydrolase"/>
    <property type="match status" value="1"/>
</dbReference>
<keyword evidence="2" id="KW-1185">Reference proteome</keyword>
<dbReference type="Gene3D" id="2.60.120.560">
    <property type="entry name" value="Exo-inulinase, domain 1"/>
    <property type="match status" value="1"/>
</dbReference>
<dbReference type="InterPro" id="IPR013320">
    <property type="entry name" value="ConA-like_dom_sf"/>
</dbReference>
<name>A0A919YMI3_9BACL</name>
<gene>
    <name evidence="1" type="ORF">J34TS1_60950</name>
</gene>
<sequence length="702" mass="78765">MIPSNYVEKVYAGYLGMNVGIRLGAPVEPTHWTYERIYQTYGDIKDYVKPFKNFAADDDANGPYYFLRALYDDAKDRDITPNDVARAWLNYSREGVGMFWWGGYGVSTEHTVYVNLKRGIPAPQSGSIRQNGLIVAEQIGGQIFIDTWGLITPGNPKKAADLGEAAARVSHDGEGVLGARFFCAAISKAFETSNIEEIIAAGLAQIPAESTYSKVAHAVLDFHKEHPDDFRACREMLERDWGYDKYTGVCHIIPNAGVCVLAMIYGQGDFNRTVEIATMCSWDTDCNAGNVGTVLGVACGVDGIADHYRQPINDSIVMSGISGYLNILDIPTYAKELSILGYRMAKEPCPQWLADSYKEDEIYFDFELPGSTHNIRVSDPYLCRAKHSEEMAYQGKASLEIVFDRMARPQNAKVYYKPFYTRDEFNDERYSPTFAPKAYPGQKVSMQVYLDQWSGNEAMGIAPYIRLASSKKELVQGYIKLIDKEWLHVEFTIPDAEGELIDEVGIVLEAYSPAKFKSMGRIFIDEFRISGPSEYHIDFAKQQINFGCVTPFSHNHGAWSLEQDAMYLMTADPAEAYTGNYFAKDYSVAVRINPQYGSSHLVAVRAQGAMRGYHAGLDEDGEVSLYINHFGYKKLAGRKFAWELDREYDVRVTVQGSTITLAIDGEELIQHEDDTFAYGMYGVSTLGAARTYFRDIRLTERA</sequence>
<dbReference type="EMBL" id="BORT01000050">
    <property type="protein sequence ID" value="GIO51330.1"/>
    <property type="molecule type" value="Genomic_DNA"/>
</dbReference>
<protein>
    <recommendedName>
        <fullName evidence="3">ADP-ribosylglycohydrolase family protein</fullName>
    </recommendedName>
</protein>
<evidence type="ECO:0000313" key="1">
    <source>
        <dbReference type="EMBL" id="GIO51330.1"/>
    </source>
</evidence>
<dbReference type="Pfam" id="PF03747">
    <property type="entry name" value="ADP_ribosyl_GH"/>
    <property type="match status" value="1"/>
</dbReference>
<dbReference type="Gene3D" id="1.10.4080.10">
    <property type="entry name" value="ADP-ribosylation/Crystallin J1"/>
    <property type="match status" value="1"/>
</dbReference>
<dbReference type="Proteomes" id="UP000682811">
    <property type="component" value="Unassembled WGS sequence"/>
</dbReference>
<comment type="caution">
    <text evidence="1">The sequence shown here is derived from an EMBL/GenBank/DDBJ whole genome shotgun (WGS) entry which is preliminary data.</text>
</comment>
<dbReference type="RefSeq" id="WP_212981337.1">
    <property type="nucleotide sequence ID" value="NZ_AP025343.1"/>
</dbReference>
<evidence type="ECO:0000313" key="2">
    <source>
        <dbReference type="Proteomes" id="UP000682811"/>
    </source>
</evidence>
<proteinExistence type="predicted"/>
<reference evidence="1 2" key="1">
    <citation type="submission" date="2021-03" db="EMBL/GenBank/DDBJ databases">
        <title>Antimicrobial resistance genes in bacteria isolated from Japanese honey, and their potential for conferring macrolide and lincosamide resistance in the American foulbrood pathogen Paenibacillus larvae.</title>
        <authorList>
            <person name="Okamoto M."/>
            <person name="Kumagai M."/>
            <person name="Kanamori H."/>
            <person name="Takamatsu D."/>
        </authorList>
    </citation>
    <scope>NUCLEOTIDE SEQUENCE [LARGE SCALE GENOMIC DNA]</scope>
    <source>
        <strain evidence="1 2">J34TS1</strain>
    </source>
</reference>
<dbReference type="InterPro" id="IPR005502">
    <property type="entry name" value="Ribosyl_crysJ1"/>
</dbReference>
<dbReference type="SUPFAM" id="SSF49899">
    <property type="entry name" value="Concanavalin A-like lectins/glucanases"/>
    <property type="match status" value="1"/>
</dbReference>
<organism evidence="1 2">
    <name type="scientific">Paenibacillus azoreducens</name>
    <dbReference type="NCBI Taxonomy" id="116718"/>
    <lineage>
        <taxon>Bacteria</taxon>
        <taxon>Bacillati</taxon>
        <taxon>Bacillota</taxon>
        <taxon>Bacilli</taxon>
        <taxon>Bacillales</taxon>
        <taxon>Paenibacillaceae</taxon>
        <taxon>Paenibacillus</taxon>
    </lineage>
</organism>
<accession>A0A919YMI3</accession>
<dbReference type="AlphaFoldDB" id="A0A919YMI3"/>
<dbReference type="InterPro" id="IPR036705">
    <property type="entry name" value="Ribosyl_crysJ1_sf"/>
</dbReference>